<dbReference type="GO" id="GO:0055085">
    <property type="term" value="P:transmembrane transport"/>
    <property type="evidence" value="ECO:0007669"/>
    <property type="project" value="InterPro"/>
</dbReference>
<keyword evidence="3" id="KW-0813">Transport</keyword>
<name>A0A8B2NX56_9HYPH</name>
<evidence type="ECO:0000256" key="4">
    <source>
        <dbReference type="ARBA" id="ARBA00022729"/>
    </source>
</evidence>
<dbReference type="InterPro" id="IPR018389">
    <property type="entry name" value="DctP_fam"/>
</dbReference>
<protein>
    <submittedName>
        <fullName evidence="6">C4-dicarboxylate ABC transporter</fullName>
    </submittedName>
</protein>
<gene>
    <name evidence="6" type="ORF">DLJ53_13615</name>
</gene>
<feature type="signal peptide" evidence="5">
    <location>
        <begin position="1"/>
        <end position="20"/>
    </location>
</feature>
<dbReference type="AlphaFoldDB" id="A0A8B2NX56"/>
<keyword evidence="4 5" id="KW-0732">Signal</keyword>
<evidence type="ECO:0000256" key="3">
    <source>
        <dbReference type="ARBA" id="ARBA00022448"/>
    </source>
</evidence>
<dbReference type="InterPro" id="IPR004682">
    <property type="entry name" value="TRAP_DctP"/>
</dbReference>
<dbReference type="Pfam" id="PF03480">
    <property type="entry name" value="DctP"/>
    <property type="match status" value="1"/>
</dbReference>
<evidence type="ECO:0000256" key="2">
    <source>
        <dbReference type="ARBA" id="ARBA00009023"/>
    </source>
</evidence>
<dbReference type="NCBIfam" id="NF037995">
    <property type="entry name" value="TRAP_S1"/>
    <property type="match status" value="1"/>
</dbReference>
<feature type="chain" id="PRO_5032450686" evidence="5">
    <location>
        <begin position="21"/>
        <end position="322"/>
    </location>
</feature>
<dbReference type="Gene3D" id="3.40.190.170">
    <property type="entry name" value="Bacterial extracellular solute-binding protein, family 7"/>
    <property type="match status" value="1"/>
</dbReference>
<comment type="caution">
    <text evidence="6">The sequence shown here is derived from an EMBL/GenBank/DDBJ whole genome shotgun (WGS) entry which is preliminary data.</text>
</comment>
<comment type="similarity">
    <text evidence="2">Belongs to the bacterial solute-binding protein 7 family.</text>
</comment>
<dbReference type="GO" id="GO:0030288">
    <property type="term" value="C:outer membrane-bounded periplasmic space"/>
    <property type="evidence" value="ECO:0007669"/>
    <property type="project" value="InterPro"/>
</dbReference>
<keyword evidence="7" id="KW-1185">Reference proteome</keyword>
<proteinExistence type="inferred from homology"/>
<evidence type="ECO:0000313" key="7">
    <source>
        <dbReference type="Proteomes" id="UP000249590"/>
    </source>
</evidence>
<dbReference type="EMBL" id="QHHQ01000002">
    <property type="protein sequence ID" value="RAI02393.1"/>
    <property type="molecule type" value="Genomic_DNA"/>
</dbReference>
<dbReference type="OrthoDB" id="8673861at2"/>
<evidence type="ECO:0000256" key="1">
    <source>
        <dbReference type="ARBA" id="ARBA00004196"/>
    </source>
</evidence>
<dbReference type="PANTHER" id="PTHR33376">
    <property type="match status" value="1"/>
</dbReference>
<accession>A0A8B2NX56</accession>
<dbReference type="CDD" id="cd13603">
    <property type="entry name" value="PBP2_TRAP_Siap_TeaA_like"/>
    <property type="match status" value="1"/>
</dbReference>
<evidence type="ECO:0000256" key="5">
    <source>
        <dbReference type="SAM" id="SignalP"/>
    </source>
</evidence>
<comment type="subcellular location">
    <subcellularLocation>
        <location evidence="1">Cell envelope</location>
    </subcellularLocation>
</comment>
<dbReference type="InterPro" id="IPR038404">
    <property type="entry name" value="TRAP_DctP_sf"/>
</dbReference>
<dbReference type="PANTHER" id="PTHR33376:SF4">
    <property type="entry name" value="SIALIC ACID-BINDING PERIPLASMIC PROTEIN SIAP"/>
    <property type="match status" value="1"/>
</dbReference>
<dbReference type="PIRSF" id="PIRSF006470">
    <property type="entry name" value="DctB"/>
    <property type="match status" value="1"/>
</dbReference>
<dbReference type="NCBIfam" id="TIGR00787">
    <property type="entry name" value="dctP"/>
    <property type="match status" value="1"/>
</dbReference>
<sequence length="322" mass="35259">MKKLLLAGVALGMMLAPASAQTVLKLGHVGEPGSLYDVTGEAFAECVGESGKAEVQIFGSSQLGNDEDMLQKLKLGQLAFSIPSSIMSSVSDTFGVFEMPYIVKSRDHMRKIRDDAGDLFRDAARKQGYEIIGFWENGFRNVTNNIRPVNVPSDLEGIKLRTPKGQWRVKMFQAYGANPTPMAFSEVFTALKTGVIDGQENPLIQIWAGKFQEVQKYLSMTGHVYSPAYLATSSRNWKKWDDDLKAVISDCALKASDFAYEHGAKVDAEFIAKFEEAGVEVNEADKQAFIDASGPIYEEFGQQVEGGADLIKKIQSLDSGAS</sequence>
<dbReference type="Proteomes" id="UP000249590">
    <property type="component" value="Unassembled WGS sequence"/>
</dbReference>
<dbReference type="RefSeq" id="WP_111345972.1">
    <property type="nucleotide sequence ID" value="NZ_JAIWKD010000002.1"/>
</dbReference>
<evidence type="ECO:0000313" key="6">
    <source>
        <dbReference type="EMBL" id="RAI02393.1"/>
    </source>
</evidence>
<reference evidence="6 7" key="1">
    <citation type="submission" date="2018-05" db="EMBL/GenBank/DDBJ databases">
        <title>Acuticoccus sediminis sp. nov., isolated from deep-sea sediment of Indian Ocean.</title>
        <authorList>
            <person name="Liu X."/>
            <person name="Lai Q."/>
            <person name="Du Y."/>
            <person name="Sun F."/>
            <person name="Zhang X."/>
            <person name="Wang S."/>
            <person name="Shao Z."/>
        </authorList>
    </citation>
    <scope>NUCLEOTIDE SEQUENCE [LARGE SCALE GENOMIC DNA]</scope>
    <source>
        <strain evidence="6 7">PTG4-2</strain>
    </source>
</reference>
<organism evidence="6 7">
    <name type="scientific">Acuticoccus sediminis</name>
    <dbReference type="NCBI Taxonomy" id="2184697"/>
    <lineage>
        <taxon>Bacteria</taxon>
        <taxon>Pseudomonadati</taxon>
        <taxon>Pseudomonadota</taxon>
        <taxon>Alphaproteobacteria</taxon>
        <taxon>Hyphomicrobiales</taxon>
        <taxon>Amorphaceae</taxon>
        <taxon>Acuticoccus</taxon>
    </lineage>
</organism>